<evidence type="ECO:0000256" key="1">
    <source>
        <dbReference type="SAM" id="Phobius"/>
    </source>
</evidence>
<keyword evidence="1" id="KW-0812">Transmembrane</keyword>
<proteinExistence type="predicted"/>
<dbReference type="GeneID" id="29061779"/>
<dbReference type="RefSeq" id="YP_009278488.1">
    <property type="nucleotide sequence ID" value="NC_031007.1"/>
</dbReference>
<dbReference type="Proteomes" id="UP000201594">
    <property type="component" value="Segment"/>
</dbReference>
<feature type="transmembrane region" description="Helical" evidence="1">
    <location>
        <begin position="88"/>
        <end position="110"/>
    </location>
</feature>
<reference evidence="2 3" key="1">
    <citation type="submission" date="2016-06" db="EMBL/GenBank/DDBJ databases">
        <authorList>
            <person name="Kjaerup R.B."/>
            <person name="Dalgaard T.S."/>
            <person name="Juul-Madsen H.R."/>
        </authorList>
    </citation>
    <scope>NUCLEOTIDE SEQUENCE [LARGE SCALE GENOMIC DNA]</scope>
</reference>
<dbReference type="EMBL" id="KX397367">
    <property type="protein sequence ID" value="ANZ49025.1"/>
    <property type="molecule type" value="Genomic_DNA"/>
</dbReference>
<name>A0A1B2ICT7_9CAUD</name>
<gene>
    <name evidence="2" type="ORF">EARLPHILLIPIV_176</name>
</gene>
<feature type="transmembrane region" description="Helical" evidence="1">
    <location>
        <begin position="46"/>
        <end position="64"/>
    </location>
</feature>
<dbReference type="KEGG" id="vg:29061779"/>
<accession>A0A1B2ICT7</accession>
<organism evidence="2 3">
    <name type="scientific">Erwinia phage vB_EamM_EarlPhillipIV</name>
    <dbReference type="NCBI Taxonomy" id="1883372"/>
    <lineage>
        <taxon>Viruses</taxon>
        <taxon>Duplodnaviria</taxon>
        <taxon>Heunggongvirae</taxon>
        <taxon>Uroviricota</taxon>
        <taxon>Caudoviricetes</taxon>
        <taxon>Chimalliviridae</taxon>
        <taxon>Derbicusvirus</taxon>
        <taxon>Derbicusvirus derbicus</taxon>
    </lineage>
</organism>
<protein>
    <submittedName>
        <fullName evidence="2">Uncharacterized protein</fullName>
    </submittedName>
</protein>
<keyword evidence="1" id="KW-0472">Membrane</keyword>
<evidence type="ECO:0000313" key="3">
    <source>
        <dbReference type="Proteomes" id="UP000201594"/>
    </source>
</evidence>
<evidence type="ECO:0000313" key="2">
    <source>
        <dbReference type="EMBL" id="ANZ49025.1"/>
    </source>
</evidence>
<keyword evidence="1" id="KW-1133">Transmembrane helix</keyword>
<sequence length="112" mass="11568">MGGAVVIVTTAAANAAASASIAASNAANAANNFSYSGADGDVGLEMVFVILFMLVLIGGGVRVTDSKWERDWARGHDHAKYVHFHNQMILRGVCLAIALGIIAILGILTATL</sequence>